<dbReference type="CDD" id="cd02859">
    <property type="entry name" value="E_set_AMPKbeta_like_N"/>
    <property type="match status" value="1"/>
</dbReference>
<reference evidence="3" key="2">
    <citation type="journal article" date="2018" name="BMC Genomics">
        <title>A manually annotated Actinidia chinensis var. chinensis (kiwifruit) genome highlights the challenges associated with draft genomes and gene prediction in plants.</title>
        <authorList>
            <person name="Pilkington S.M."/>
            <person name="Crowhurst R."/>
            <person name="Hilario E."/>
            <person name="Nardozza S."/>
            <person name="Fraser L."/>
            <person name="Peng Y."/>
            <person name="Gunaseelan K."/>
            <person name="Simpson R."/>
            <person name="Tahir J."/>
            <person name="Deroles S.C."/>
            <person name="Templeton K."/>
            <person name="Luo Z."/>
            <person name="Davy M."/>
            <person name="Cheng C."/>
            <person name="McNeilage M."/>
            <person name="Scaglione D."/>
            <person name="Liu Y."/>
            <person name="Zhang Q."/>
            <person name="Datson P."/>
            <person name="De Silva N."/>
            <person name="Gardiner S.E."/>
            <person name="Bassett H."/>
            <person name="Chagne D."/>
            <person name="McCallum J."/>
            <person name="Dzierzon H."/>
            <person name="Deng C."/>
            <person name="Wang Y.Y."/>
            <person name="Barron L."/>
            <person name="Manako K."/>
            <person name="Bowen J."/>
            <person name="Foster T.M."/>
            <person name="Erridge Z.A."/>
            <person name="Tiffin H."/>
            <person name="Waite C.N."/>
            <person name="Davies K.M."/>
            <person name="Grierson E.P."/>
            <person name="Laing W.A."/>
            <person name="Kirk R."/>
            <person name="Chen X."/>
            <person name="Wood M."/>
            <person name="Montefiori M."/>
            <person name="Brummell D.A."/>
            <person name="Schwinn K.E."/>
            <person name="Catanach A."/>
            <person name="Fullerton C."/>
            <person name="Li D."/>
            <person name="Meiyalaghan S."/>
            <person name="Nieuwenhuizen N."/>
            <person name="Read N."/>
            <person name="Prakash R."/>
            <person name="Hunter D."/>
            <person name="Zhang H."/>
            <person name="McKenzie M."/>
            <person name="Knabel M."/>
            <person name="Harris A."/>
            <person name="Allan A.C."/>
            <person name="Gleave A."/>
            <person name="Chen A."/>
            <person name="Janssen B.J."/>
            <person name="Plunkett B."/>
            <person name="Ampomah-Dwamena C."/>
            <person name="Voogd C."/>
            <person name="Leif D."/>
            <person name="Lafferty D."/>
            <person name="Souleyre E.J.F."/>
            <person name="Varkonyi-Gasic E."/>
            <person name="Gambi F."/>
            <person name="Hanley J."/>
            <person name="Yao J.L."/>
            <person name="Cheung J."/>
            <person name="David K.M."/>
            <person name="Warren B."/>
            <person name="Marsh K."/>
            <person name="Snowden K.C."/>
            <person name="Lin-Wang K."/>
            <person name="Brian L."/>
            <person name="Martinez-Sanchez M."/>
            <person name="Wang M."/>
            <person name="Ileperuma N."/>
            <person name="Macnee N."/>
            <person name="Campin R."/>
            <person name="McAtee P."/>
            <person name="Drummond R.S.M."/>
            <person name="Espley R.V."/>
            <person name="Ireland H.S."/>
            <person name="Wu R."/>
            <person name="Atkinson R.G."/>
            <person name="Karunairetnam S."/>
            <person name="Bulley S."/>
            <person name="Chunkath S."/>
            <person name="Hanley Z."/>
            <person name="Storey R."/>
            <person name="Thrimawithana A.H."/>
            <person name="Thomson S."/>
            <person name="David C."/>
            <person name="Testolin R."/>
            <person name="Huang H."/>
            <person name="Hellens R.P."/>
            <person name="Schaffer R.J."/>
        </authorList>
    </citation>
    <scope>NUCLEOTIDE SEQUENCE [LARGE SCALE GENOMIC DNA]</scope>
    <source>
        <strain evidence="3">cv. Red5</strain>
    </source>
</reference>
<dbReference type="PANTHER" id="PTHR47434:SF1">
    <property type="entry name" value="PROTEIN PTST HOMOLOG 2, CHLOROPLASTIC"/>
    <property type="match status" value="1"/>
</dbReference>
<dbReference type="InterPro" id="IPR032640">
    <property type="entry name" value="AMPK1_CBM"/>
</dbReference>
<dbReference type="InParanoid" id="A0A2R6P458"/>
<dbReference type="Gene3D" id="2.60.40.10">
    <property type="entry name" value="Immunoglobulins"/>
    <property type="match status" value="1"/>
</dbReference>
<dbReference type="InterPro" id="IPR014756">
    <property type="entry name" value="Ig_E-set"/>
</dbReference>
<dbReference type="OrthoDB" id="531008at2759"/>
<accession>A0A2R6P458</accession>
<dbReference type="EMBL" id="NKQK01000029">
    <property type="protein sequence ID" value="PSR85041.1"/>
    <property type="molecule type" value="Genomic_DNA"/>
</dbReference>
<feature type="domain" description="AMP-activated protein kinase glycogen-binding" evidence="1">
    <location>
        <begin position="483"/>
        <end position="556"/>
    </location>
</feature>
<evidence type="ECO:0000313" key="3">
    <source>
        <dbReference type="Proteomes" id="UP000241394"/>
    </source>
</evidence>
<name>A0A2R6P458_ACTCC</name>
<dbReference type="Pfam" id="PF16561">
    <property type="entry name" value="AMPK1_CBM"/>
    <property type="match status" value="1"/>
</dbReference>
<dbReference type="OMA" id="ATPCKIF"/>
<gene>
    <name evidence="2" type="ORF">CEY00_Acc33024</name>
</gene>
<dbReference type="InterPro" id="IPR013783">
    <property type="entry name" value="Ig-like_fold"/>
</dbReference>
<keyword evidence="3" id="KW-1185">Reference proteome</keyword>
<dbReference type="AlphaFoldDB" id="A0A2R6P458"/>
<evidence type="ECO:0000259" key="1">
    <source>
        <dbReference type="Pfam" id="PF16561"/>
    </source>
</evidence>
<dbReference type="GO" id="GO:0009507">
    <property type="term" value="C:chloroplast"/>
    <property type="evidence" value="ECO:0007669"/>
    <property type="project" value="UniProtKB-ARBA"/>
</dbReference>
<organism evidence="2 3">
    <name type="scientific">Actinidia chinensis var. chinensis</name>
    <name type="common">Chinese soft-hair kiwi</name>
    <dbReference type="NCBI Taxonomy" id="1590841"/>
    <lineage>
        <taxon>Eukaryota</taxon>
        <taxon>Viridiplantae</taxon>
        <taxon>Streptophyta</taxon>
        <taxon>Embryophyta</taxon>
        <taxon>Tracheophyta</taxon>
        <taxon>Spermatophyta</taxon>
        <taxon>Magnoliopsida</taxon>
        <taxon>eudicotyledons</taxon>
        <taxon>Gunneridae</taxon>
        <taxon>Pentapetalae</taxon>
        <taxon>asterids</taxon>
        <taxon>Ericales</taxon>
        <taxon>Actinidiaceae</taxon>
        <taxon>Actinidia</taxon>
    </lineage>
</organism>
<dbReference type="Gramene" id="PSR85041">
    <property type="protein sequence ID" value="PSR85041"/>
    <property type="gene ID" value="CEY00_Acc33024"/>
</dbReference>
<protein>
    <submittedName>
        <fullName evidence="2">Protein PTST like</fullName>
    </submittedName>
</protein>
<comment type="caution">
    <text evidence="2">The sequence shown here is derived from an EMBL/GenBank/DDBJ whole genome shotgun (WGS) entry which is preliminary data.</text>
</comment>
<dbReference type="PANTHER" id="PTHR47434">
    <property type="entry name" value="PROTEIN PTST HOMOLOG 3, CHLOROPLASTIC"/>
    <property type="match status" value="1"/>
</dbReference>
<dbReference type="SUPFAM" id="SSF81296">
    <property type="entry name" value="E set domains"/>
    <property type="match status" value="1"/>
</dbReference>
<dbReference type="Proteomes" id="UP000241394">
    <property type="component" value="Chromosome LG29"/>
</dbReference>
<dbReference type="STRING" id="1590841.A0A2R6P458"/>
<evidence type="ECO:0000313" key="2">
    <source>
        <dbReference type="EMBL" id="PSR85041.1"/>
    </source>
</evidence>
<reference evidence="2 3" key="1">
    <citation type="submission" date="2017-07" db="EMBL/GenBank/DDBJ databases">
        <title>An improved, manually edited Actinidia chinensis var. chinensis (kiwifruit) genome highlights the challenges associated with draft genomes and gene prediction in plants.</title>
        <authorList>
            <person name="Pilkington S."/>
            <person name="Crowhurst R."/>
            <person name="Hilario E."/>
            <person name="Nardozza S."/>
            <person name="Fraser L."/>
            <person name="Peng Y."/>
            <person name="Gunaseelan K."/>
            <person name="Simpson R."/>
            <person name="Tahir J."/>
            <person name="Deroles S."/>
            <person name="Templeton K."/>
            <person name="Luo Z."/>
            <person name="Davy M."/>
            <person name="Cheng C."/>
            <person name="Mcneilage M."/>
            <person name="Scaglione D."/>
            <person name="Liu Y."/>
            <person name="Zhang Q."/>
            <person name="Datson P."/>
            <person name="De Silva N."/>
            <person name="Gardiner S."/>
            <person name="Bassett H."/>
            <person name="Chagne D."/>
            <person name="Mccallum J."/>
            <person name="Dzierzon H."/>
            <person name="Deng C."/>
            <person name="Wang Y.-Y."/>
            <person name="Barron N."/>
            <person name="Manako K."/>
            <person name="Bowen J."/>
            <person name="Foster T."/>
            <person name="Erridge Z."/>
            <person name="Tiffin H."/>
            <person name="Waite C."/>
            <person name="Davies K."/>
            <person name="Grierson E."/>
            <person name="Laing W."/>
            <person name="Kirk R."/>
            <person name="Chen X."/>
            <person name="Wood M."/>
            <person name="Montefiori M."/>
            <person name="Brummell D."/>
            <person name="Schwinn K."/>
            <person name="Catanach A."/>
            <person name="Fullerton C."/>
            <person name="Li D."/>
            <person name="Meiyalaghan S."/>
            <person name="Nieuwenhuizen N."/>
            <person name="Read N."/>
            <person name="Prakash R."/>
            <person name="Hunter D."/>
            <person name="Zhang H."/>
            <person name="Mckenzie M."/>
            <person name="Knabel M."/>
            <person name="Harris A."/>
            <person name="Allan A."/>
            <person name="Chen A."/>
            <person name="Janssen B."/>
            <person name="Plunkett B."/>
            <person name="Dwamena C."/>
            <person name="Voogd C."/>
            <person name="Leif D."/>
            <person name="Lafferty D."/>
            <person name="Souleyre E."/>
            <person name="Varkonyi-Gasic E."/>
            <person name="Gambi F."/>
            <person name="Hanley J."/>
            <person name="Yao J.-L."/>
            <person name="Cheung J."/>
            <person name="David K."/>
            <person name="Warren B."/>
            <person name="Marsh K."/>
            <person name="Snowden K."/>
            <person name="Lin-Wang K."/>
            <person name="Brian L."/>
            <person name="Martinez-Sanchez M."/>
            <person name="Wang M."/>
            <person name="Ileperuma N."/>
            <person name="Macnee N."/>
            <person name="Campin R."/>
            <person name="Mcatee P."/>
            <person name="Drummond R."/>
            <person name="Espley R."/>
            <person name="Ireland H."/>
            <person name="Wu R."/>
            <person name="Atkinson R."/>
            <person name="Karunairetnam S."/>
            <person name="Bulley S."/>
            <person name="Chunkath S."/>
            <person name="Hanley Z."/>
            <person name="Storey R."/>
            <person name="Thrimawithana A."/>
            <person name="Thomson S."/>
            <person name="David C."/>
            <person name="Testolin R."/>
        </authorList>
    </citation>
    <scope>NUCLEOTIDE SEQUENCE [LARGE SCALE GENOMIC DNA]</scope>
    <source>
        <strain evidence="3">cv. Red5</strain>
        <tissue evidence="2">Young leaf</tissue>
    </source>
</reference>
<proteinExistence type="predicted"/>
<sequence>MLSLITAPNHFLLAPSLVSNLKPPSIYLPLLIVVSPRRHRRRHRAVCVSFETSSFGFGVSKTRHYEGSSCCWCKNWESEGDLALETEILEFMKESERPEAFPTKEELIDAGRMDLVEAIVKRGGWFSLGWDLGDESEHEEERVQENGIERYFDEDKVEKNGIERYSEEDKFEENGIEVQENERVGGDCEDVGRFVVSSVSMNASQSPSSSGRSLELGDEDEMGIEGILSRLEKQRNLSFGIDLGKIGQSSHVVSDYGDESPLGTSRIVDSADLGRNSRLASDLPNKGMINNSGGKFIHKESVSDFEGSKSSLKPETWRTSSILRAGFSEAEFEAGEINLNVDRMLEAKDDSKEEMLAITNGFTEPLDKQKVSSHNDIRTRLWHMELELASSLSLLKSKSEEVVTKEGHESSSNDLRQLSDAWEFQENEIMNAQHRLRSIRAKLAVLEGKMALAIIDAQKIVEGKQKRIDGTHRALQLLRTACVVWPNSASEVLLAGSYDGWTTQRKMEKSSMGIFSVCLKLYPGRYEIKFVVDGVWRTDPLRPIVHNNGYENNLLIIT</sequence>
<dbReference type="FunCoup" id="A0A2R6P458">
    <property type="interactions" value="2909"/>
</dbReference>